<comment type="caution">
    <text evidence="2">The sequence shown here is derived from an EMBL/GenBank/DDBJ whole genome shotgun (WGS) entry which is preliminary data.</text>
</comment>
<dbReference type="Proteomes" id="UP000624703">
    <property type="component" value="Unassembled WGS sequence"/>
</dbReference>
<protein>
    <submittedName>
        <fullName evidence="2">Metallophosphoesterase family protein</fullName>
    </submittedName>
</protein>
<dbReference type="AlphaFoldDB" id="A0A8J7MBT3"/>
<evidence type="ECO:0000313" key="3">
    <source>
        <dbReference type="Proteomes" id="UP000624703"/>
    </source>
</evidence>
<dbReference type="InterPro" id="IPR029052">
    <property type="entry name" value="Metallo-depent_PP-like"/>
</dbReference>
<gene>
    <name evidence="2" type="ORF">JIN82_03220</name>
</gene>
<feature type="domain" description="Calcineurin-like phosphoesterase" evidence="1">
    <location>
        <begin position="8"/>
        <end position="121"/>
    </location>
</feature>
<evidence type="ECO:0000259" key="1">
    <source>
        <dbReference type="Pfam" id="PF00149"/>
    </source>
</evidence>
<keyword evidence="3" id="KW-1185">Reference proteome</keyword>
<name>A0A8J7MBT3_9BACT</name>
<organism evidence="2 3">
    <name type="scientific">Persicirhabdus sediminis</name>
    <dbReference type="NCBI Taxonomy" id="454144"/>
    <lineage>
        <taxon>Bacteria</taxon>
        <taxon>Pseudomonadati</taxon>
        <taxon>Verrucomicrobiota</taxon>
        <taxon>Verrucomicrobiia</taxon>
        <taxon>Verrucomicrobiales</taxon>
        <taxon>Verrucomicrobiaceae</taxon>
        <taxon>Persicirhabdus</taxon>
    </lineage>
</organism>
<dbReference type="SUPFAM" id="SSF56300">
    <property type="entry name" value="Metallo-dependent phosphatases"/>
    <property type="match status" value="1"/>
</dbReference>
<evidence type="ECO:0000313" key="2">
    <source>
        <dbReference type="EMBL" id="MBK1790163.1"/>
    </source>
</evidence>
<proteinExistence type="predicted"/>
<dbReference type="Gene3D" id="3.60.21.10">
    <property type="match status" value="1"/>
</dbReference>
<dbReference type="InterPro" id="IPR004843">
    <property type="entry name" value="Calcineurin-like_PHP"/>
</dbReference>
<dbReference type="GO" id="GO:0016787">
    <property type="term" value="F:hydrolase activity"/>
    <property type="evidence" value="ECO:0007669"/>
    <property type="project" value="InterPro"/>
</dbReference>
<accession>A0A8J7MBT3</accession>
<dbReference type="RefSeq" id="WP_200310202.1">
    <property type="nucleotide sequence ID" value="NZ_JAENIM010000016.1"/>
</dbReference>
<dbReference type="Pfam" id="PF00149">
    <property type="entry name" value="Metallophos"/>
    <property type="match status" value="1"/>
</dbReference>
<dbReference type="EMBL" id="JAENIM010000016">
    <property type="protein sequence ID" value="MBK1790163.1"/>
    <property type="molecule type" value="Genomic_DNA"/>
</dbReference>
<reference evidence="2" key="1">
    <citation type="submission" date="2021-01" db="EMBL/GenBank/DDBJ databases">
        <title>Modified the classification status of verrucomicrobia.</title>
        <authorList>
            <person name="Feng X."/>
        </authorList>
    </citation>
    <scope>NUCLEOTIDE SEQUENCE</scope>
    <source>
        <strain evidence="2">_KCTC 22039</strain>
    </source>
</reference>
<sequence>MKIENSNLYVCGDYHEQGRRLKIMLALLQPNSAVVFLGDYPAQFMSQFGDLNNLLIQYRLHAYLLRGNHDNPVFWRAEREHVNQRYSNLTLLAEVDSLQWRDVNILCVSGAISVDRTSKRTDVGFCWPNTEAVPADAVEQTHKLVGELGTFNIMLSHSSTIEGVPESCEDSSFVKRFLPDDPNLMADLKSENQRLSETFITSGANCSIYGHYHRAFSNQVDSIEYQCLNICEVLELKCAAMT</sequence>